<dbReference type="InterPro" id="IPR017900">
    <property type="entry name" value="4Fe4S_Fe_S_CS"/>
</dbReference>
<dbReference type="Gene3D" id="3.30.70.20">
    <property type="match status" value="1"/>
</dbReference>
<organism evidence="5 6">
    <name type="scientific">Hespellia stercorisuis DSM 15480</name>
    <dbReference type="NCBI Taxonomy" id="1121950"/>
    <lineage>
        <taxon>Bacteria</taxon>
        <taxon>Bacillati</taxon>
        <taxon>Bacillota</taxon>
        <taxon>Clostridia</taxon>
        <taxon>Lachnospirales</taxon>
        <taxon>Lachnospiraceae</taxon>
        <taxon>Hespellia</taxon>
    </lineage>
</organism>
<dbReference type="GO" id="GO:0051536">
    <property type="term" value="F:iron-sulfur cluster binding"/>
    <property type="evidence" value="ECO:0007669"/>
    <property type="project" value="UniProtKB-KW"/>
</dbReference>
<keyword evidence="1" id="KW-0479">Metal-binding</keyword>
<dbReference type="OrthoDB" id="9794954at2"/>
<dbReference type="Pfam" id="PF13187">
    <property type="entry name" value="Fer4_9"/>
    <property type="match status" value="1"/>
</dbReference>
<gene>
    <name evidence="5" type="ORF">SAMN02745243_03751</name>
</gene>
<proteinExistence type="predicted"/>
<dbReference type="PROSITE" id="PS00198">
    <property type="entry name" value="4FE4S_FER_1"/>
    <property type="match status" value="2"/>
</dbReference>
<evidence type="ECO:0000256" key="2">
    <source>
        <dbReference type="ARBA" id="ARBA00023004"/>
    </source>
</evidence>
<dbReference type="SUPFAM" id="SSF54862">
    <property type="entry name" value="4Fe-4S ferredoxins"/>
    <property type="match status" value="1"/>
</dbReference>
<evidence type="ECO:0000256" key="1">
    <source>
        <dbReference type="ARBA" id="ARBA00022723"/>
    </source>
</evidence>
<dbReference type="PROSITE" id="PS51379">
    <property type="entry name" value="4FE4S_FER_2"/>
    <property type="match status" value="2"/>
</dbReference>
<reference evidence="5 6" key="1">
    <citation type="submission" date="2016-11" db="EMBL/GenBank/DDBJ databases">
        <authorList>
            <person name="Jaros S."/>
            <person name="Januszkiewicz K."/>
            <person name="Wedrychowicz H."/>
        </authorList>
    </citation>
    <scope>NUCLEOTIDE SEQUENCE [LARGE SCALE GENOMIC DNA]</scope>
    <source>
        <strain evidence="5 6">DSM 15480</strain>
    </source>
</reference>
<dbReference type="STRING" id="1121950.SAMN02745243_03751"/>
<dbReference type="GO" id="GO:0046872">
    <property type="term" value="F:metal ion binding"/>
    <property type="evidence" value="ECO:0007669"/>
    <property type="project" value="UniProtKB-KW"/>
</dbReference>
<dbReference type="EMBL" id="FQZY01000088">
    <property type="protein sequence ID" value="SHK79807.1"/>
    <property type="molecule type" value="Genomic_DNA"/>
</dbReference>
<keyword evidence="6" id="KW-1185">Reference proteome</keyword>
<keyword evidence="3" id="KW-0411">Iron-sulfur</keyword>
<feature type="domain" description="4Fe-4S ferredoxin-type" evidence="4">
    <location>
        <begin position="1"/>
        <end position="28"/>
    </location>
</feature>
<evidence type="ECO:0000259" key="4">
    <source>
        <dbReference type="PROSITE" id="PS51379"/>
    </source>
</evidence>
<accession>A0A1M6VE33</accession>
<protein>
    <submittedName>
        <fullName evidence="5">4Fe-4S dicluster domain-containing protein</fullName>
    </submittedName>
</protein>
<evidence type="ECO:0000313" key="5">
    <source>
        <dbReference type="EMBL" id="SHK79807.1"/>
    </source>
</evidence>
<dbReference type="RefSeq" id="WP_073113038.1">
    <property type="nucleotide sequence ID" value="NZ_FQZY01000088.1"/>
</dbReference>
<dbReference type="AlphaFoldDB" id="A0A1M6VE33"/>
<evidence type="ECO:0000256" key="3">
    <source>
        <dbReference type="ARBA" id="ARBA00023014"/>
    </source>
</evidence>
<keyword evidence="2" id="KW-0408">Iron</keyword>
<dbReference type="InterPro" id="IPR017896">
    <property type="entry name" value="4Fe4S_Fe-S-bd"/>
</dbReference>
<evidence type="ECO:0000313" key="6">
    <source>
        <dbReference type="Proteomes" id="UP000184301"/>
    </source>
</evidence>
<feature type="domain" description="4Fe-4S ferredoxin-type" evidence="4">
    <location>
        <begin position="35"/>
        <end position="57"/>
    </location>
</feature>
<dbReference type="Proteomes" id="UP000184301">
    <property type="component" value="Unassembled WGS sequence"/>
</dbReference>
<sequence>MIQITDNCKGCGICLPNCPQKAISIQNKRATISIECSECGICTRVCPTHAAVKIANTGKEGVVCAFCPVQCTIKPGFTGACKRFTNVDGTLMRNRKLVFENQLEHYESDYAKPLITASGAGSTYPCCRPAPHIVSALRDGVDMVTVVTEAPLSYSGVTVKIDTNAYLGETGDAVYRDGKKVGILSTEEYGSKMLSIGGAGLLTSKDGFIVARTIVELANGEEVSLKLQQKTTLVIQNNHAPIVDGIPQKKMRVGCGSATVGLFAETMKQAADDVIVIDHHIIGLLSEHLAGAEVGLSWSGIVVNG</sequence>
<name>A0A1M6VE33_9FIRM</name>